<dbReference type="AlphaFoldDB" id="A0A2G2YIN2"/>
<dbReference type="InterPro" id="IPR005174">
    <property type="entry name" value="KIB1-4_b-propeller"/>
</dbReference>
<dbReference type="EMBL" id="AYRZ02000011">
    <property type="protein sequence ID" value="PHT69451.1"/>
    <property type="molecule type" value="Genomic_DNA"/>
</dbReference>
<protein>
    <recommendedName>
        <fullName evidence="1">KIB1-4 beta-propeller domain-containing protein</fullName>
    </recommendedName>
</protein>
<keyword evidence="3" id="KW-1185">Reference proteome</keyword>
<reference evidence="2 3" key="1">
    <citation type="journal article" date="2014" name="Nat. Genet.">
        <title>Genome sequence of the hot pepper provides insights into the evolution of pungency in Capsicum species.</title>
        <authorList>
            <person name="Kim S."/>
            <person name="Park M."/>
            <person name="Yeom S.I."/>
            <person name="Kim Y.M."/>
            <person name="Lee J.M."/>
            <person name="Lee H.A."/>
            <person name="Seo E."/>
            <person name="Choi J."/>
            <person name="Cheong K."/>
            <person name="Kim K.T."/>
            <person name="Jung K."/>
            <person name="Lee G.W."/>
            <person name="Oh S.K."/>
            <person name="Bae C."/>
            <person name="Kim S.B."/>
            <person name="Lee H.Y."/>
            <person name="Kim S.Y."/>
            <person name="Kim M.S."/>
            <person name="Kang B.C."/>
            <person name="Jo Y.D."/>
            <person name="Yang H.B."/>
            <person name="Jeong H.J."/>
            <person name="Kang W.H."/>
            <person name="Kwon J.K."/>
            <person name="Shin C."/>
            <person name="Lim J.Y."/>
            <person name="Park J.H."/>
            <person name="Huh J.H."/>
            <person name="Kim J.S."/>
            <person name="Kim B.D."/>
            <person name="Cohen O."/>
            <person name="Paran I."/>
            <person name="Suh M.C."/>
            <person name="Lee S.B."/>
            <person name="Kim Y.K."/>
            <person name="Shin Y."/>
            <person name="Noh S.J."/>
            <person name="Park J."/>
            <person name="Seo Y.S."/>
            <person name="Kwon S.Y."/>
            <person name="Kim H.A."/>
            <person name="Park J.M."/>
            <person name="Kim H.J."/>
            <person name="Choi S.B."/>
            <person name="Bosland P.W."/>
            <person name="Reeves G."/>
            <person name="Jo S.H."/>
            <person name="Lee B.W."/>
            <person name="Cho H.T."/>
            <person name="Choi H.S."/>
            <person name="Lee M.S."/>
            <person name="Yu Y."/>
            <person name="Do Choi Y."/>
            <person name="Park B.S."/>
            <person name="van Deynze A."/>
            <person name="Ashrafi H."/>
            <person name="Hill T."/>
            <person name="Kim W.T."/>
            <person name="Pai H.S."/>
            <person name="Ahn H.K."/>
            <person name="Yeam I."/>
            <person name="Giovannoni J.J."/>
            <person name="Rose J.K."/>
            <person name="Sorensen I."/>
            <person name="Lee S.J."/>
            <person name="Kim R.W."/>
            <person name="Choi I.Y."/>
            <person name="Choi B.S."/>
            <person name="Lim J.S."/>
            <person name="Lee Y.H."/>
            <person name="Choi D."/>
        </authorList>
    </citation>
    <scope>NUCLEOTIDE SEQUENCE [LARGE SCALE GENOMIC DNA]</scope>
    <source>
        <strain evidence="3">cv. CM334</strain>
    </source>
</reference>
<dbReference type="Pfam" id="PF03478">
    <property type="entry name" value="Beta-prop_KIB1-4"/>
    <property type="match status" value="1"/>
</dbReference>
<organism evidence="2 3">
    <name type="scientific">Capsicum annuum</name>
    <name type="common">Capsicum pepper</name>
    <dbReference type="NCBI Taxonomy" id="4072"/>
    <lineage>
        <taxon>Eukaryota</taxon>
        <taxon>Viridiplantae</taxon>
        <taxon>Streptophyta</taxon>
        <taxon>Embryophyta</taxon>
        <taxon>Tracheophyta</taxon>
        <taxon>Spermatophyta</taxon>
        <taxon>Magnoliopsida</taxon>
        <taxon>eudicotyledons</taxon>
        <taxon>Gunneridae</taxon>
        <taxon>Pentapetalae</taxon>
        <taxon>asterids</taxon>
        <taxon>lamiids</taxon>
        <taxon>Solanales</taxon>
        <taxon>Solanaceae</taxon>
        <taxon>Solanoideae</taxon>
        <taxon>Capsiceae</taxon>
        <taxon>Capsicum</taxon>
    </lineage>
</organism>
<dbReference type="PANTHER" id="PTHR44259">
    <property type="entry name" value="OS07G0183000 PROTEIN-RELATED"/>
    <property type="match status" value="1"/>
</dbReference>
<gene>
    <name evidence="2" type="ORF">T459_28938</name>
</gene>
<evidence type="ECO:0000313" key="3">
    <source>
        <dbReference type="Proteomes" id="UP000222542"/>
    </source>
</evidence>
<accession>A0A2G2YIN2</accession>
<feature type="domain" description="KIB1-4 beta-propeller" evidence="1">
    <location>
        <begin position="116"/>
        <end position="188"/>
    </location>
</feature>
<evidence type="ECO:0000313" key="2">
    <source>
        <dbReference type="EMBL" id="PHT69451.1"/>
    </source>
</evidence>
<proteinExistence type="predicted"/>
<dbReference type="PANTHER" id="PTHR44259:SF81">
    <property type="entry name" value="DUF295 DOMAIN-CONTAINING PROTEIN"/>
    <property type="match status" value="1"/>
</dbReference>
<sequence length="232" mass="26212">MTPSRFQTHASLYSATKGKTVFDVTLTYGDVVGLHMVGQLFKIGMIFAFSRQTICLPCPKYNFGKIMITKNPTTNPNNFEVAAMVGNQYGDFYTNLAILKQGSHTWFLTHHDQYELLKVQISNLTSPHVKIFKLVATQSNTQESTFEELDDLGDEALFLSEQCSMSVLASKFPGCKANSIYYLDCKFDMMNIVRLQYDGLQYSHSSVKASSVDNMPALWIIPTFNVIFVEFE</sequence>
<dbReference type="Gramene" id="PHT69451">
    <property type="protein sequence ID" value="PHT69451"/>
    <property type="gene ID" value="T459_28938"/>
</dbReference>
<dbReference type="Proteomes" id="UP000222542">
    <property type="component" value="Unassembled WGS sequence"/>
</dbReference>
<reference evidence="2 3" key="2">
    <citation type="journal article" date="2017" name="Genome Biol.">
        <title>New reference genome sequences of hot pepper reveal the massive evolution of plant disease-resistance genes by retroduplication.</title>
        <authorList>
            <person name="Kim S."/>
            <person name="Park J."/>
            <person name="Yeom S.I."/>
            <person name="Kim Y.M."/>
            <person name="Seo E."/>
            <person name="Kim K.T."/>
            <person name="Kim M.S."/>
            <person name="Lee J.M."/>
            <person name="Cheong K."/>
            <person name="Shin H.S."/>
            <person name="Kim S.B."/>
            <person name="Han K."/>
            <person name="Lee J."/>
            <person name="Park M."/>
            <person name="Lee H.A."/>
            <person name="Lee H.Y."/>
            <person name="Lee Y."/>
            <person name="Oh S."/>
            <person name="Lee J.H."/>
            <person name="Choi E."/>
            <person name="Choi E."/>
            <person name="Lee S.E."/>
            <person name="Jeon J."/>
            <person name="Kim H."/>
            <person name="Choi G."/>
            <person name="Song H."/>
            <person name="Lee J."/>
            <person name="Lee S.C."/>
            <person name="Kwon J.K."/>
            <person name="Lee H.Y."/>
            <person name="Koo N."/>
            <person name="Hong Y."/>
            <person name="Kim R.W."/>
            <person name="Kang W.H."/>
            <person name="Huh J.H."/>
            <person name="Kang B.C."/>
            <person name="Yang T.J."/>
            <person name="Lee Y.H."/>
            <person name="Bennetzen J.L."/>
            <person name="Choi D."/>
        </authorList>
    </citation>
    <scope>NUCLEOTIDE SEQUENCE [LARGE SCALE GENOMIC DNA]</scope>
    <source>
        <strain evidence="3">cv. CM334</strain>
    </source>
</reference>
<dbReference type="InterPro" id="IPR050942">
    <property type="entry name" value="F-box_BR-signaling"/>
</dbReference>
<evidence type="ECO:0000259" key="1">
    <source>
        <dbReference type="Pfam" id="PF03478"/>
    </source>
</evidence>
<comment type="caution">
    <text evidence="2">The sequence shown here is derived from an EMBL/GenBank/DDBJ whole genome shotgun (WGS) entry which is preliminary data.</text>
</comment>
<name>A0A2G2YIN2_CAPAN</name>